<comment type="similarity">
    <text evidence="4">Belongs to the HSF family.</text>
</comment>
<dbReference type="SUPFAM" id="SSF46785">
    <property type="entry name" value="Winged helix' DNA-binding domain"/>
    <property type="match status" value="1"/>
</dbReference>
<gene>
    <name evidence="7" type="ORF">PHATRDRAFT_43363</name>
</gene>
<dbReference type="GeneID" id="7197404"/>
<evidence type="ECO:0000313" key="7">
    <source>
        <dbReference type="EMBL" id="EEC50398.1"/>
    </source>
</evidence>
<dbReference type="Proteomes" id="UP000000759">
    <property type="component" value="Chromosome 2"/>
</dbReference>
<dbReference type="InParanoid" id="B7FS04"/>
<dbReference type="InterPro" id="IPR036388">
    <property type="entry name" value="WH-like_DNA-bd_sf"/>
</dbReference>
<dbReference type="OrthoDB" id="60033at2759"/>
<keyword evidence="8" id="KW-1185">Reference proteome</keyword>
<reference evidence="8" key="2">
    <citation type="submission" date="2008-08" db="EMBL/GenBank/DDBJ databases">
        <authorList>
            <consortium name="Diatom Consortium"/>
            <person name="Grigoriev I."/>
            <person name="Grimwood J."/>
            <person name="Kuo A."/>
            <person name="Otillar R.P."/>
            <person name="Salamov A."/>
            <person name="Detter J.C."/>
            <person name="Lindquist E."/>
            <person name="Shapiro H."/>
            <person name="Lucas S."/>
            <person name="Glavina del Rio T."/>
            <person name="Pitluck S."/>
            <person name="Rokhsar D."/>
            <person name="Bowler C."/>
        </authorList>
    </citation>
    <scope>GENOME REANNOTATION</scope>
    <source>
        <strain evidence="8">CCAP 1055/1</strain>
    </source>
</reference>
<evidence type="ECO:0000259" key="6">
    <source>
        <dbReference type="SMART" id="SM00415"/>
    </source>
</evidence>
<evidence type="ECO:0000256" key="3">
    <source>
        <dbReference type="ARBA" id="ARBA00023242"/>
    </source>
</evidence>
<evidence type="ECO:0000256" key="1">
    <source>
        <dbReference type="ARBA" id="ARBA00004123"/>
    </source>
</evidence>
<dbReference type="AlphaFoldDB" id="B7FS04"/>
<evidence type="ECO:0000256" key="4">
    <source>
        <dbReference type="RuleBase" id="RU004020"/>
    </source>
</evidence>
<dbReference type="PANTHER" id="PTHR10015">
    <property type="entry name" value="HEAT SHOCK TRANSCRIPTION FACTOR"/>
    <property type="match status" value="1"/>
</dbReference>
<feature type="domain" description="HSF-type DNA-binding" evidence="6">
    <location>
        <begin position="224"/>
        <end position="322"/>
    </location>
</feature>
<keyword evidence="2" id="KW-0238">DNA-binding</keyword>
<dbReference type="GO" id="GO:0043565">
    <property type="term" value="F:sequence-specific DNA binding"/>
    <property type="evidence" value="ECO:0007669"/>
    <property type="project" value="InterPro"/>
</dbReference>
<dbReference type="InterPro" id="IPR000232">
    <property type="entry name" value="HSF_DNA-bd"/>
</dbReference>
<dbReference type="EMBL" id="CM000606">
    <property type="protein sequence ID" value="EEC50398.1"/>
    <property type="molecule type" value="Genomic_DNA"/>
</dbReference>
<dbReference type="GO" id="GO:0005634">
    <property type="term" value="C:nucleus"/>
    <property type="evidence" value="ECO:0007669"/>
    <property type="project" value="UniProtKB-SubCell"/>
</dbReference>
<dbReference type="FunFam" id="1.10.10.10:FF:000479">
    <property type="entry name" value="Predicted protein"/>
    <property type="match status" value="1"/>
</dbReference>
<dbReference type="HOGENOM" id="CLU_755387_0_0_1"/>
<dbReference type="PaxDb" id="2850-Phatr43363"/>
<comment type="subcellular location">
    <subcellularLocation>
        <location evidence="1">Nucleus</location>
    </subcellularLocation>
</comment>
<keyword evidence="3" id="KW-0539">Nucleus</keyword>
<accession>B7FS04</accession>
<dbReference type="KEGG" id="pti:PHATRDRAFT_43363"/>
<dbReference type="InterPro" id="IPR036390">
    <property type="entry name" value="WH_DNA-bd_sf"/>
</dbReference>
<dbReference type="Pfam" id="PF00447">
    <property type="entry name" value="HSF_DNA-bind"/>
    <property type="match status" value="1"/>
</dbReference>
<evidence type="ECO:0000313" key="8">
    <source>
        <dbReference type="Proteomes" id="UP000000759"/>
    </source>
</evidence>
<evidence type="ECO:0000256" key="2">
    <source>
        <dbReference type="ARBA" id="ARBA00023125"/>
    </source>
</evidence>
<feature type="compositionally biased region" description="Basic and acidic residues" evidence="5">
    <location>
        <begin position="336"/>
        <end position="346"/>
    </location>
</feature>
<feature type="region of interest" description="Disordered" evidence="5">
    <location>
        <begin position="328"/>
        <end position="367"/>
    </location>
</feature>
<dbReference type="SMART" id="SM00415">
    <property type="entry name" value="HSF"/>
    <property type="match status" value="1"/>
</dbReference>
<dbReference type="Gene3D" id="1.10.10.10">
    <property type="entry name" value="Winged helix-like DNA-binding domain superfamily/Winged helix DNA-binding domain"/>
    <property type="match status" value="1"/>
</dbReference>
<feature type="compositionally biased region" description="Polar residues" evidence="5">
    <location>
        <begin position="347"/>
        <end position="356"/>
    </location>
</feature>
<dbReference type="GO" id="GO:0003700">
    <property type="term" value="F:DNA-binding transcription factor activity"/>
    <property type="evidence" value="ECO:0007669"/>
    <property type="project" value="InterPro"/>
</dbReference>
<reference evidence="7 8" key="1">
    <citation type="journal article" date="2008" name="Nature">
        <title>The Phaeodactylum genome reveals the evolutionary history of diatom genomes.</title>
        <authorList>
            <person name="Bowler C."/>
            <person name="Allen A.E."/>
            <person name="Badger J.H."/>
            <person name="Grimwood J."/>
            <person name="Jabbari K."/>
            <person name="Kuo A."/>
            <person name="Maheswari U."/>
            <person name="Martens C."/>
            <person name="Maumus F."/>
            <person name="Otillar R.P."/>
            <person name="Rayko E."/>
            <person name="Salamov A."/>
            <person name="Vandepoele K."/>
            <person name="Beszteri B."/>
            <person name="Gruber A."/>
            <person name="Heijde M."/>
            <person name="Katinka M."/>
            <person name="Mock T."/>
            <person name="Valentin K."/>
            <person name="Verret F."/>
            <person name="Berges J.A."/>
            <person name="Brownlee C."/>
            <person name="Cadoret J.P."/>
            <person name="Chiovitti A."/>
            <person name="Choi C.J."/>
            <person name="Coesel S."/>
            <person name="De Martino A."/>
            <person name="Detter J.C."/>
            <person name="Durkin C."/>
            <person name="Falciatore A."/>
            <person name="Fournet J."/>
            <person name="Haruta M."/>
            <person name="Huysman M.J."/>
            <person name="Jenkins B.D."/>
            <person name="Jiroutova K."/>
            <person name="Jorgensen R.E."/>
            <person name="Joubert Y."/>
            <person name="Kaplan A."/>
            <person name="Kroger N."/>
            <person name="Kroth P.G."/>
            <person name="La Roche J."/>
            <person name="Lindquist E."/>
            <person name="Lommer M."/>
            <person name="Martin-Jezequel V."/>
            <person name="Lopez P.J."/>
            <person name="Lucas S."/>
            <person name="Mangogna M."/>
            <person name="McGinnis K."/>
            <person name="Medlin L.K."/>
            <person name="Montsant A."/>
            <person name="Oudot-Le Secq M.P."/>
            <person name="Napoli C."/>
            <person name="Obornik M."/>
            <person name="Parker M.S."/>
            <person name="Petit J.L."/>
            <person name="Porcel B.M."/>
            <person name="Poulsen N."/>
            <person name="Robison M."/>
            <person name="Rychlewski L."/>
            <person name="Rynearson T.A."/>
            <person name="Schmutz J."/>
            <person name="Shapiro H."/>
            <person name="Siaut M."/>
            <person name="Stanley M."/>
            <person name="Sussman M.R."/>
            <person name="Taylor A.R."/>
            <person name="Vardi A."/>
            <person name="von Dassow P."/>
            <person name="Vyverman W."/>
            <person name="Willis A."/>
            <person name="Wyrwicz L.S."/>
            <person name="Rokhsar D.S."/>
            <person name="Weissenbach J."/>
            <person name="Armbrust E.V."/>
            <person name="Green B.R."/>
            <person name="Van de Peer Y."/>
            <person name="Grigoriev I.V."/>
        </authorList>
    </citation>
    <scope>NUCLEOTIDE SEQUENCE [LARGE SCALE GENOMIC DNA]</scope>
    <source>
        <strain evidence="7 8">CCAP 1055/1</strain>
    </source>
</reference>
<protein>
    <recommendedName>
        <fullName evidence="6">HSF-type DNA-binding domain-containing protein</fullName>
    </recommendedName>
</protein>
<dbReference type="RefSeq" id="XP_002177584.1">
    <property type="nucleotide sequence ID" value="XM_002177548.1"/>
</dbReference>
<dbReference type="PANTHER" id="PTHR10015:SF206">
    <property type="entry name" value="HSF-TYPE DNA-BINDING DOMAIN-CONTAINING PROTEIN"/>
    <property type="match status" value="1"/>
</dbReference>
<dbReference type="eggNOG" id="KOG0627">
    <property type="taxonomic scope" value="Eukaryota"/>
</dbReference>
<proteinExistence type="inferred from homology"/>
<evidence type="ECO:0000256" key="5">
    <source>
        <dbReference type="SAM" id="MobiDB-lite"/>
    </source>
</evidence>
<organism evidence="7 8">
    <name type="scientific">Phaeodactylum tricornutum (strain CCAP 1055/1)</name>
    <dbReference type="NCBI Taxonomy" id="556484"/>
    <lineage>
        <taxon>Eukaryota</taxon>
        <taxon>Sar</taxon>
        <taxon>Stramenopiles</taxon>
        <taxon>Ochrophyta</taxon>
        <taxon>Bacillariophyta</taxon>
        <taxon>Bacillariophyceae</taxon>
        <taxon>Bacillariophycidae</taxon>
        <taxon>Naviculales</taxon>
        <taxon>Phaeodactylaceae</taxon>
        <taxon>Phaeodactylum</taxon>
    </lineage>
</organism>
<sequence length="367" mass="40591">MLDPSNLLMSSDRQEFLDTSSNTATDQQHQQVQQSQRIAMNNNSQNQHQAMFLSSSQASVPQTSNIGIATNQTGTSLSNNNNASTNDAQQQNLNIANELKRFQQYHQLSTGSGGGNALLMPTGSQASSTVPNPAAFLQSMLDQKVQNPRFEEPLRQANAPATQNNMLPVGFLADNRFLMTPNQFGIPNFTQNQSQQAQTGSEMPLPSPHSLFHRDGSRRMRGGVIEPFPEKLHRLLLEVEAAGRGDVISFVVGGRAFIIHKPDKFFKDIVPLYFRQSRLSSFKRQLNLYGFELINTGPARGGYYHELFVKDHPDMCRRMRRVAIKLVSKSGDQDTEGEKKAQDESTLHNNTSNSGPFSVGAPGGNIE</sequence>
<name>B7FS04_PHATC</name>